<evidence type="ECO:0000313" key="4">
    <source>
        <dbReference type="Proteomes" id="UP000028712"/>
    </source>
</evidence>
<accession>A0A086AT92</accession>
<dbReference type="AlphaFoldDB" id="A0A086AT92"/>
<keyword evidence="5" id="KW-1185">Reference proteome</keyword>
<proteinExistence type="predicted"/>
<dbReference type="OrthoDB" id="1357763at2"/>
<dbReference type="STRING" id="991.IW20_01905"/>
<dbReference type="EMBL" id="JPRM01000002">
    <property type="protein sequence ID" value="KFF19906.1"/>
    <property type="molecule type" value="Genomic_DNA"/>
</dbReference>
<reference evidence="2 4" key="1">
    <citation type="submission" date="2014-07" db="EMBL/GenBank/DDBJ databases">
        <title>Genome of Flavobacterium hydatis DSM 2063.</title>
        <authorList>
            <person name="Pipes S.E."/>
            <person name="Stropko S.J."/>
            <person name="Newman J.D."/>
        </authorList>
    </citation>
    <scope>NUCLEOTIDE SEQUENCE [LARGE SCALE GENOMIC DNA]</scope>
    <source>
        <strain evidence="2 4">DSM 2063</strain>
    </source>
</reference>
<dbReference type="InterPro" id="IPR027843">
    <property type="entry name" value="DUF4440"/>
</dbReference>
<feature type="domain" description="DUF4440" evidence="1">
    <location>
        <begin position="46"/>
        <end position="158"/>
    </location>
</feature>
<evidence type="ECO:0000313" key="3">
    <source>
        <dbReference type="EMBL" id="OXA91529.1"/>
    </source>
</evidence>
<gene>
    <name evidence="3" type="ORF">B0A62_17800</name>
    <name evidence="2" type="ORF">IW20_01905</name>
</gene>
<dbReference type="Pfam" id="PF14534">
    <property type="entry name" value="DUF4440"/>
    <property type="match status" value="1"/>
</dbReference>
<dbReference type="SUPFAM" id="SSF54427">
    <property type="entry name" value="NTF2-like"/>
    <property type="match status" value="1"/>
</dbReference>
<name>A0A086AT92_FLAHY</name>
<dbReference type="Proteomes" id="UP000028712">
    <property type="component" value="Unassembled WGS sequence"/>
</dbReference>
<organism evidence="2 4">
    <name type="scientific">Flavobacterium hydatis</name>
    <name type="common">Cytophaga aquatilis</name>
    <dbReference type="NCBI Taxonomy" id="991"/>
    <lineage>
        <taxon>Bacteria</taxon>
        <taxon>Pseudomonadati</taxon>
        <taxon>Bacteroidota</taxon>
        <taxon>Flavobacteriia</taxon>
        <taxon>Flavobacteriales</taxon>
        <taxon>Flavobacteriaceae</taxon>
        <taxon>Flavobacterium</taxon>
    </lineage>
</organism>
<evidence type="ECO:0000313" key="2">
    <source>
        <dbReference type="EMBL" id="KFF19906.1"/>
    </source>
</evidence>
<dbReference type="EMBL" id="MUGY01000025">
    <property type="protein sequence ID" value="OXA91529.1"/>
    <property type="molecule type" value="Genomic_DNA"/>
</dbReference>
<dbReference type="RefSeq" id="WP_035617993.1">
    <property type="nucleotide sequence ID" value="NZ_JBEWQG010000009.1"/>
</dbReference>
<dbReference type="eggNOG" id="COG1680">
    <property type="taxonomic scope" value="Bacteria"/>
</dbReference>
<dbReference type="Proteomes" id="UP000198424">
    <property type="component" value="Unassembled WGS sequence"/>
</dbReference>
<protein>
    <submittedName>
        <fullName evidence="3">DUF4440 domain-containing protein</fullName>
    </submittedName>
</protein>
<evidence type="ECO:0000313" key="5">
    <source>
        <dbReference type="Proteomes" id="UP000198424"/>
    </source>
</evidence>
<evidence type="ECO:0000259" key="1">
    <source>
        <dbReference type="Pfam" id="PF14534"/>
    </source>
</evidence>
<sequence>MKNTISTILLILTIGIVAIPCNAQKSTTITESKPYTPVSKELFDTIVKMDRVVFDAANKGDLEKLKTLFAEDLEFFHDTGGLDNYAKTMENFQRIFTNYGYTKRVLVEGSIEVYPIKDYGAIQTGVHKFCRLENGELINCGTYKFTHIWKNTPTGWKISRVISYGH</sequence>
<reference evidence="3 5" key="2">
    <citation type="submission" date="2016-11" db="EMBL/GenBank/DDBJ databases">
        <title>Whole genomes of Flavobacteriaceae.</title>
        <authorList>
            <person name="Stine C."/>
            <person name="Li C."/>
            <person name="Tadesse D."/>
        </authorList>
    </citation>
    <scope>NUCLEOTIDE SEQUENCE [LARGE SCALE GENOMIC DNA]</scope>
    <source>
        <strain evidence="3 5">ATCC 29551</strain>
    </source>
</reference>
<dbReference type="Gene3D" id="3.10.450.50">
    <property type="match status" value="1"/>
</dbReference>
<dbReference type="InterPro" id="IPR032710">
    <property type="entry name" value="NTF2-like_dom_sf"/>
</dbReference>
<comment type="caution">
    <text evidence="2">The sequence shown here is derived from an EMBL/GenBank/DDBJ whole genome shotgun (WGS) entry which is preliminary data.</text>
</comment>